<keyword evidence="3" id="KW-1185">Reference proteome</keyword>
<accession>A0A1X2H1Q8</accession>
<organism evidence="2 3">
    <name type="scientific">Syncephalastrum racemosum</name>
    <name type="common">Filamentous fungus</name>
    <dbReference type="NCBI Taxonomy" id="13706"/>
    <lineage>
        <taxon>Eukaryota</taxon>
        <taxon>Fungi</taxon>
        <taxon>Fungi incertae sedis</taxon>
        <taxon>Mucoromycota</taxon>
        <taxon>Mucoromycotina</taxon>
        <taxon>Mucoromycetes</taxon>
        <taxon>Mucorales</taxon>
        <taxon>Syncephalastraceae</taxon>
        <taxon>Syncephalastrum</taxon>
    </lineage>
</organism>
<keyword evidence="1" id="KW-1133">Transmembrane helix</keyword>
<dbReference type="PROSITE" id="PS51257">
    <property type="entry name" value="PROKAR_LIPOPROTEIN"/>
    <property type="match status" value="1"/>
</dbReference>
<dbReference type="AlphaFoldDB" id="A0A1X2H1Q8"/>
<name>A0A1X2H1Q8_SYNRA</name>
<dbReference type="Proteomes" id="UP000242180">
    <property type="component" value="Unassembled WGS sequence"/>
</dbReference>
<evidence type="ECO:0000313" key="3">
    <source>
        <dbReference type="Proteomes" id="UP000242180"/>
    </source>
</evidence>
<protein>
    <submittedName>
        <fullName evidence="2">Uncharacterized protein</fullName>
    </submittedName>
</protein>
<feature type="transmembrane region" description="Helical" evidence="1">
    <location>
        <begin position="43"/>
        <end position="67"/>
    </location>
</feature>
<gene>
    <name evidence="2" type="ORF">BCR43DRAFT_498954</name>
</gene>
<keyword evidence="1" id="KW-0812">Transmembrane</keyword>
<dbReference type="InParanoid" id="A0A1X2H1Q8"/>
<keyword evidence="1" id="KW-0472">Membrane</keyword>
<reference evidence="2 3" key="1">
    <citation type="submission" date="2016-07" db="EMBL/GenBank/DDBJ databases">
        <title>Pervasive Adenine N6-methylation of Active Genes in Fungi.</title>
        <authorList>
            <consortium name="DOE Joint Genome Institute"/>
            <person name="Mondo S.J."/>
            <person name="Dannebaum R.O."/>
            <person name="Kuo R.C."/>
            <person name="Labutti K."/>
            <person name="Haridas S."/>
            <person name="Kuo A."/>
            <person name="Salamov A."/>
            <person name="Ahrendt S.R."/>
            <person name="Lipzen A."/>
            <person name="Sullivan W."/>
            <person name="Andreopoulos W.B."/>
            <person name="Clum A."/>
            <person name="Lindquist E."/>
            <person name="Daum C."/>
            <person name="Ramamoorthy G.K."/>
            <person name="Gryganskyi A."/>
            <person name="Culley D."/>
            <person name="Magnuson J.K."/>
            <person name="James T.Y."/>
            <person name="O'Malley M.A."/>
            <person name="Stajich J.E."/>
            <person name="Spatafora J.W."/>
            <person name="Visel A."/>
            <person name="Grigoriev I.V."/>
        </authorList>
    </citation>
    <scope>NUCLEOTIDE SEQUENCE [LARGE SCALE GENOMIC DNA]</scope>
    <source>
        <strain evidence="2 3">NRRL 2496</strain>
    </source>
</reference>
<evidence type="ECO:0000256" key="1">
    <source>
        <dbReference type="SAM" id="Phobius"/>
    </source>
</evidence>
<proteinExistence type="predicted"/>
<comment type="caution">
    <text evidence="2">The sequence shown here is derived from an EMBL/GenBank/DDBJ whole genome shotgun (WGS) entry which is preliminary data.</text>
</comment>
<dbReference type="EMBL" id="MCGN01000011">
    <property type="protein sequence ID" value="ORY91356.1"/>
    <property type="molecule type" value="Genomic_DNA"/>
</dbReference>
<evidence type="ECO:0000313" key="2">
    <source>
        <dbReference type="EMBL" id="ORY91356.1"/>
    </source>
</evidence>
<sequence length="85" mass="9527">MFACVCKQDRTCEHQPSHPFFSTTSCHKREVKRQWCATTTHNLFFLCTLAGKVFLGACLAGTMVGFVCTRRTDAPRSVLSRTPAQ</sequence>